<dbReference type="AlphaFoldDB" id="A0A151I7P5"/>
<dbReference type="InterPro" id="IPR018247">
    <property type="entry name" value="EF_Hand_1_Ca_BS"/>
</dbReference>
<feature type="domain" description="Mos1 transposase HTH" evidence="2">
    <location>
        <begin position="1"/>
        <end position="45"/>
    </location>
</feature>
<sequence length="215" mass="24957">RKALLFYFNFKKFAAERHRLVEAYGEHALSETTCRDLFRRFKNNDFDVNDKEWPGQQKKLLLLQRQKRKSFLHQIVAMKNGFNVKKPSMVNTTDVNDVVTIEEFKKAMQSSCVGRSYNDFPQAMKMFIDSHFKILDINEDGVIGAEEFRYDCASRIAVDNIDILDKAFQSLLNDDDRKRGGLTLSRYQELYAQFLGNPDDNCPAIYLFGPIGQES</sequence>
<protein>
    <submittedName>
        <fullName evidence="3">Sarcoplasmic calcium-binding protein 1</fullName>
    </submittedName>
</protein>
<accession>A0A151I7P5</accession>
<keyword evidence="4" id="KW-1185">Reference proteome</keyword>
<keyword evidence="1" id="KW-0106">Calcium</keyword>
<evidence type="ECO:0000256" key="1">
    <source>
        <dbReference type="ARBA" id="ARBA00022837"/>
    </source>
</evidence>
<evidence type="ECO:0000313" key="4">
    <source>
        <dbReference type="Proteomes" id="UP000078542"/>
    </source>
</evidence>
<organism evidence="3 4">
    <name type="scientific">Cyphomyrmex costatus</name>
    <dbReference type="NCBI Taxonomy" id="456900"/>
    <lineage>
        <taxon>Eukaryota</taxon>
        <taxon>Metazoa</taxon>
        <taxon>Ecdysozoa</taxon>
        <taxon>Arthropoda</taxon>
        <taxon>Hexapoda</taxon>
        <taxon>Insecta</taxon>
        <taxon>Pterygota</taxon>
        <taxon>Neoptera</taxon>
        <taxon>Endopterygota</taxon>
        <taxon>Hymenoptera</taxon>
        <taxon>Apocrita</taxon>
        <taxon>Aculeata</taxon>
        <taxon>Formicoidea</taxon>
        <taxon>Formicidae</taxon>
        <taxon>Myrmicinae</taxon>
        <taxon>Cyphomyrmex</taxon>
    </lineage>
</organism>
<dbReference type="Gene3D" id="1.10.10.1450">
    <property type="match status" value="1"/>
</dbReference>
<dbReference type="EMBL" id="KQ978411">
    <property type="protein sequence ID" value="KYM94110.1"/>
    <property type="molecule type" value="Genomic_DNA"/>
</dbReference>
<dbReference type="SUPFAM" id="SSF47473">
    <property type="entry name" value="EF-hand"/>
    <property type="match status" value="1"/>
</dbReference>
<feature type="non-terminal residue" evidence="3">
    <location>
        <position position="1"/>
    </location>
</feature>
<dbReference type="InterPro" id="IPR011992">
    <property type="entry name" value="EF-hand-dom_pair"/>
</dbReference>
<evidence type="ECO:0000313" key="3">
    <source>
        <dbReference type="EMBL" id="KYM94110.1"/>
    </source>
</evidence>
<dbReference type="Pfam" id="PF17906">
    <property type="entry name" value="HTH_48"/>
    <property type="match status" value="1"/>
</dbReference>
<dbReference type="PROSITE" id="PS00018">
    <property type="entry name" value="EF_HAND_1"/>
    <property type="match status" value="1"/>
</dbReference>
<dbReference type="Proteomes" id="UP000078542">
    <property type="component" value="Unassembled WGS sequence"/>
</dbReference>
<dbReference type="InterPro" id="IPR041426">
    <property type="entry name" value="Mos1_HTH"/>
</dbReference>
<proteinExistence type="predicted"/>
<evidence type="ECO:0000259" key="2">
    <source>
        <dbReference type="Pfam" id="PF17906"/>
    </source>
</evidence>
<name>A0A151I7P5_9HYME</name>
<dbReference type="Gene3D" id="1.10.238.10">
    <property type="entry name" value="EF-hand"/>
    <property type="match status" value="1"/>
</dbReference>
<gene>
    <name evidence="3" type="ORF">ALC62_15283</name>
</gene>
<reference evidence="3 4" key="1">
    <citation type="submission" date="2016-03" db="EMBL/GenBank/DDBJ databases">
        <title>Cyphomyrmex costatus WGS genome.</title>
        <authorList>
            <person name="Nygaard S."/>
            <person name="Hu H."/>
            <person name="Boomsma J."/>
            <person name="Zhang G."/>
        </authorList>
    </citation>
    <scope>NUCLEOTIDE SEQUENCE [LARGE SCALE GENOMIC DNA]</scope>
    <source>
        <strain evidence="3">MS0001</strain>
        <tissue evidence="3">Whole body</tissue>
    </source>
</reference>